<evidence type="ECO:0000259" key="1">
    <source>
        <dbReference type="PROSITE" id="PS50206"/>
    </source>
</evidence>
<dbReference type="Pfam" id="PF00581">
    <property type="entry name" value="Rhodanese"/>
    <property type="match status" value="1"/>
</dbReference>
<dbReference type="SUPFAM" id="SSF52821">
    <property type="entry name" value="Rhodanese/Cell cycle control phosphatase"/>
    <property type="match status" value="1"/>
</dbReference>
<protein>
    <recommendedName>
        <fullName evidence="1">Rhodanese domain-containing protein</fullName>
    </recommendedName>
</protein>
<evidence type="ECO:0000313" key="3">
    <source>
        <dbReference type="Proteomes" id="UP001642260"/>
    </source>
</evidence>
<reference evidence="2 3" key="1">
    <citation type="submission" date="2022-03" db="EMBL/GenBank/DDBJ databases">
        <authorList>
            <person name="Macdonald S."/>
            <person name="Ahmed S."/>
            <person name="Newling K."/>
        </authorList>
    </citation>
    <scope>NUCLEOTIDE SEQUENCE [LARGE SCALE GENOMIC DNA]</scope>
</reference>
<dbReference type="Proteomes" id="UP001642260">
    <property type="component" value="Unassembled WGS sequence"/>
</dbReference>
<dbReference type="AlphaFoldDB" id="A0ABC8K0Y0"/>
<dbReference type="PROSITE" id="PS50206">
    <property type="entry name" value="RHODANESE_3"/>
    <property type="match status" value="1"/>
</dbReference>
<proteinExistence type="predicted"/>
<dbReference type="PANTHER" id="PTHR44542">
    <property type="entry name" value="THIOSULFATE SULFURTRANSFERASE 18"/>
    <property type="match status" value="1"/>
</dbReference>
<comment type="caution">
    <text evidence="2">The sequence shown here is derived from an EMBL/GenBank/DDBJ whole genome shotgun (WGS) entry which is preliminary data.</text>
</comment>
<dbReference type="SMART" id="SM00450">
    <property type="entry name" value="RHOD"/>
    <property type="match status" value="1"/>
</dbReference>
<dbReference type="InterPro" id="IPR001763">
    <property type="entry name" value="Rhodanese-like_dom"/>
</dbReference>
<accession>A0ABC8K0Y0</accession>
<feature type="domain" description="Rhodanese" evidence="1">
    <location>
        <begin position="24"/>
        <end position="155"/>
    </location>
</feature>
<dbReference type="CDD" id="cd00158">
    <property type="entry name" value="RHOD"/>
    <property type="match status" value="1"/>
</dbReference>
<sequence>MEKRNTKTGEDVESVDVYTANGLLTVGHRYLDVRTNEEFAKSHFKDALNIPYMFKTDEGRIINPDFLPQLASVCKKDDHLIVGFSLSLLYVLMKFLFSELAQFYISTCRVSLQACNSGGRASRACVELLNAGYEHVANMEGGYSAWVDAGFAGDKSAGELKTACKFRPKDN</sequence>
<dbReference type="InterPro" id="IPR036873">
    <property type="entry name" value="Rhodanese-like_dom_sf"/>
</dbReference>
<name>A0ABC8K0Y0_ERUVS</name>
<dbReference type="InterPro" id="IPR044684">
    <property type="entry name" value="STR17/STR18/HARC1-like"/>
</dbReference>
<organism evidence="2 3">
    <name type="scientific">Eruca vesicaria subsp. sativa</name>
    <name type="common">Garden rocket</name>
    <name type="synonym">Eruca sativa</name>
    <dbReference type="NCBI Taxonomy" id="29727"/>
    <lineage>
        <taxon>Eukaryota</taxon>
        <taxon>Viridiplantae</taxon>
        <taxon>Streptophyta</taxon>
        <taxon>Embryophyta</taxon>
        <taxon>Tracheophyta</taxon>
        <taxon>Spermatophyta</taxon>
        <taxon>Magnoliopsida</taxon>
        <taxon>eudicotyledons</taxon>
        <taxon>Gunneridae</taxon>
        <taxon>Pentapetalae</taxon>
        <taxon>rosids</taxon>
        <taxon>malvids</taxon>
        <taxon>Brassicales</taxon>
        <taxon>Brassicaceae</taxon>
        <taxon>Brassiceae</taxon>
        <taxon>Eruca</taxon>
    </lineage>
</organism>
<dbReference type="Gene3D" id="3.40.250.10">
    <property type="entry name" value="Rhodanese-like domain"/>
    <property type="match status" value="1"/>
</dbReference>
<dbReference type="PANTHER" id="PTHR44542:SF14">
    <property type="entry name" value="PROTEIN HIGH ARSENIC CONTENT 1, MITOCHONDRIAL-RELATED"/>
    <property type="match status" value="1"/>
</dbReference>
<evidence type="ECO:0000313" key="2">
    <source>
        <dbReference type="EMBL" id="CAH8343116.1"/>
    </source>
</evidence>
<keyword evidence="3" id="KW-1185">Reference proteome</keyword>
<gene>
    <name evidence="2" type="ORF">ERUC_LOCUS16026</name>
</gene>
<dbReference type="EMBL" id="CAKOAT010150376">
    <property type="protein sequence ID" value="CAH8343116.1"/>
    <property type="molecule type" value="Genomic_DNA"/>
</dbReference>